<dbReference type="GO" id="GO:0006935">
    <property type="term" value="P:chemotaxis"/>
    <property type="evidence" value="ECO:0007669"/>
    <property type="project" value="UniProtKB-UniRule"/>
</dbReference>
<dbReference type="Gene3D" id="3.40.50.2300">
    <property type="match status" value="1"/>
</dbReference>
<dbReference type="PROSITE" id="PS50122">
    <property type="entry name" value="CHEB"/>
    <property type="match status" value="1"/>
</dbReference>
<gene>
    <name evidence="5" type="primary">cheB</name>
    <name evidence="10" type="ORF">SAMN02745206_02957</name>
</gene>
<evidence type="ECO:0000313" key="10">
    <source>
        <dbReference type="EMBL" id="SHF93852.1"/>
    </source>
</evidence>
<evidence type="ECO:0000256" key="4">
    <source>
        <dbReference type="ARBA" id="ARBA00048267"/>
    </source>
</evidence>
<dbReference type="NCBIfam" id="NF001965">
    <property type="entry name" value="PRK00742.1"/>
    <property type="match status" value="1"/>
</dbReference>
<dbReference type="GO" id="GO:0000156">
    <property type="term" value="F:phosphorelay response regulator activity"/>
    <property type="evidence" value="ECO:0007669"/>
    <property type="project" value="InterPro"/>
</dbReference>
<evidence type="ECO:0000256" key="3">
    <source>
        <dbReference type="ARBA" id="ARBA00022801"/>
    </source>
</evidence>
<dbReference type="Pfam" id="PF01339">
    <property type="entry name" value="CheB_methylest"/>
    <property type="match status" value="1"/>
</dbReference>
<comment type="catalytic activity">
    <reaction evidence="5">
        <text>L-glutaminyl-[protein] + H2O = L-glutamyl-[protein] + NH4(+)</text>
        <dbReference type="Rhea" id="RHEA:16441"/>
        <dbReference type="Rhea" id="RHEA-COMP:10207"/>
        <dbReference type="Rhea" id="RHEA-COMP:10208"/>
        <dbReference type="ChEBI" id="CHEBI:15377"/>
        <dbReference type="ChEBI" id="CHEBI:28938"/>
        <dbReference type="ChEBI" id="CHEBI:29973"/>
        <dbReference type="ChEBI" id="CHEBI:30011"/>
        <dbReference type="EC" id="3.5.1.44"/>
    </reaction>
</comment>
<comment type="function">
    <text evidence="5">Involved in chemotaxis. Part of a chemotaxis signal transduction system that modulates chemotaxis in response to various stimuli. Catalyzes the demethylation of specific methylglutamate residues introduced into the chemoreceptors (methyl-accepting chemotaxis proteins or MCP) by CheR. Also mediates the irreversible deamidation of specific glutamine residues to glutamic acid.</text>
</comment>
<protein>
    <recommendedName>
        <fullName evidence="5">Protein-glutamate methylesterase/protein-glutamine glutaminase</fullName>
        <ecNumber evidence="5">3.1.1.61</ecNumber>
        <ecNumber evidence="5">3.5.1.44</ecNumber>
    </recommendedName>
</protein>
<feature type="modified residue" description="4-aspartylphosphate" evidence="5 7">
    <location>
        <position position="57"/>
    </location>
</feature>
<keyword evidence="2 5" id="KW-0145">Chemotaxis</keyword>
<dbReference type="Gene3D" id="3.40.50.180">
    <property type="entry name" value="Methylesterase CheB, C-terminal domain"/>
    <property type="match status" value="1"/>
</dbReference>
<dbReference type="EC" id="3.5.1.44" evidence="5"/>
<evidence type="ECO:0000256" key="6">
    <source>
        <dbReference type="PROSITE-ProRule" id="PRU00050"/>
    </source>
</evidence>
<comment type="catalytic activity">
    <reaction evidence="4 5">
        <text>[protein]-L-glutamate 5-O-methyl ester + H2O = L-glutamyl-[protein] + methanol + H(+)</text>
        <dbReference type="Rhea" id="RHEA:23236"/>
        <dbReference type="Rhea" id="RHEA-COMP:10208"/>
        <dbReference type="Rhea" id="RHEA-COMP:10311"/>
        <dbReference type="ChEBI" id="CHEBI:15377"/>
        <dbReference type="ChEBI" id="CHEBI:15378"/>
        <dbReference type="ChEBI" id="CHEBI:17790"/>
        <dbReference type="ChEBI" id="CHEBI:29973"/>
        <dbReference type="ChEBI" id="CHEBI:82795"/>
        <dbReference type="EC" id="3.1.1.61"/>
    </reaction>
</comment>
<reference evidence="11" key="1">
    <citation type="submission" date="2016-11" db="EMBL/GenBank/DDBJ databases">
        <authorList>
            <person name="Varghese N."/>
            <person name="Submissions S."/>
        </authorList>
    </citation>
    <scope>NUCLEOTIDE SEQUENCE [LARGE SCALE GENOMIC DNA]</scope>
    <source>
        <strain evidence="11">DSM 9756</strain>
    </source>
</reference>
<accession>A0A1M5FRR1</accession>
<dbReference type="Pfam" id="PF00072">
    <property type="entry name" value="Response_reg"/>
    <property type="match status" value="1"/>
</dbReference>
<comment type="similarity">
    <text evidence="5">Belongs to the CheB family.</text>
</comment>
<dbReference type="PIRSF" id="PIRSF000876">
    <property type="entry name" value="RR_chemtxs_CheB"/>
    <property type="match status" value="1"/>
</dbReference>
<dbReference type="InterPro" id="IPR001789">
    <property type="entry name" value="Sig_transdc_resp-reg_receiver"/>
</dbReference>
<dbReference type="PROSITE" id="PS50110">
    <property type="entry name" value="RESPONSE_REGULATORY"/>
    <property type="match status" value="1"/>
</dbReference>
<feature type="active site" evidence="5 6">
    <location>
        <position position="199"/>
    </location>
</feature>
<dbReference type="InterPro" id="IPR000673">
    <property type="entry name" value="Sig_transdc_resp-reg_Me-estase"/>
</dbReference>
<evidence type="ECO:0000256" key="2">
    <source>
        <dbReference type="ARBA" id="ARBA00022500"/>
    </source>
</evidence>
<feature type="domain" description="CheB-type methylesterase" evidence="9">
    <location>
        <begin position="158"/>
        <end position="350"/>
    </location>
</feature>
<dbReference type="EMBL" id="FQVB01000032">
    <property type="protein sequence ID" value="SHF93852.1"/>
    <property type="molecule type" value="Genomic_DNA"/>
</dbReference>
<keyword evidence="11" id="KW-1185">Reference proteome</keyword>
<dbReference type="InterPro" id="IPR008248">
    <property type="entry name" value="CheB-like"/>
</dbReference>
<evidence type="ECO:0000256" key="5">
    <source>
        <dbReference type="HAMAP-Rule" id="MF_00099"/>
    </source>
</evidence>
<dbReference type="PANTHER" id="PTHR42872:SF6">
    <property type="entry name" value="PROTEIN-GLUTAMATE METHYLESTERASE_PROTEIN-GLUTAMINE GLUTAMINASE"/>
    <property type="match status" value="1"/>
</dbReference>
<dbReference type="EC" id="3.1.1.61" evidence="5"/>
<evidence type="ECO:0000259" key="8">
    <source>
        <dbReference type="PROSITE" id="PS50110"/>
    </source>
</evidence>
<evidence type="ECO:0000256" key="1">
    <source>
        <dbReference type="ARBA" id="ARBA00022490"/>
    </source>
</evidence>
<dbReference type="AlphaFoldDB" id="A0A1M5FRR1"/>
<comment type="PTM">
    <text evidence="5">Phosphorylated by CheA. Phosphorylation of the N-terminal regulatory domain activates the methylesterase activity.</text>
</comment>
<dbReference type="InterPro" id="IPR035909">
    <property type="entry name" value="CheB_C"/>
</dbReference>
<dbReference type="GO" id="GO:0050568">
    <property type="term" value="F:protein-glutamine glutaminase activity"/>
    <property type="evidence" value="ECO:0007669"/>
    <property type="project" value="UniProtKB-UniRule"/>
</dbReference>
<dbReference type="CDD" id="cd17541">
    <property type="entry name" value="REC_CheB-like"/>
    <property type="match status" value="1"/>
</dbReference>
<feature type="active site" evidence="5 6">
    <location>
        <position position="172"/>
    </location>
</feature>
<dbReference type="SUPFAM" id="SSF52738">
    <property type="entry name" value="Methylesterase CheB, C-terminal domain"/>
    <property type="match status" value="1"/>
</dbReference>
<feature type="active site" evidence="5 6">
    <location>
        <position position="292"/>
    </location>
</feature>
<dbReference type="CDD" id="cd16432">
    <property type="entry name" value="CheB_Rec"/>
    <property type="match status" value="1"/>
</dbReference>
<keyword evidence="1 5" id="KW-0963">Cytoplasm</keyword>
<dbReference type="HAMAP" id="MF_00099">
    <property type="entry name" value="CheB_chemtxs"/>
    <property type="match status" value="1"/>
</dbReference>
<keyword evidence="3 5" id="KW-0378">Hydrolase</keyword>
<dbReference type="PANTHER" id="PTHR42872">
    <property type="entry name" value="PROTEIN-GLUTAMATE METHYLESTERASE/PROTEIN-GLUTAMINE GLUTAMINASE"/>
    <property type="match status" value="1"/>
</dbReference>
<sequence>MDRKIKLLIVDDSSTCREYLKYLFEKDGGFQVVGTARDGLEAVRLADKLRPDVITMDINMPVMDGIEASRKILETRPVPIVMVSEVWDSEEVQRAFAAMEIGALAGVQKPAGLGTKDAEESARKLIRTVKLMADVPVMRRSPSVAVSRPTVDSGDCCPVKAGNFRVVAIGASTGGPPVLKTILSRLPADYPLPALVVQHISPGFLTGMVEWLRKVCKVTLRIGVDGQRLEPATVYFAPDGFHMEVTGAGTLALRDAPPEHAVRPAVSFLFRSVARVYGRDAVAVLLTGMGRDGAAELKELRDRGALTVAQNEETSVVFGMPGEAVRLGAARCVLHPAAIGDLLLEAASGR</sequence>
<dbReference type="Proteomes" id="UP000184076">
    <property type="component" value="Unassembled WGS sequence"/>
</dbReference>
<evidence type="ECO:0000313" key="11">
    <source>
        <dbReference type="Proteomes" id="UP000184076"/>
    </source>
</evidence>
<dbReference type="RefSeq" id="WP_178372004.1">
    <property type="nucleotide sequence ID" value="NZ_FQVB01000032.1"/>
</dbReference>
<dbReference type="SMART" id="SM00448">
    <property type="entry name" value="REC"/>
    <property type="match status" value="1"/>
</dbReference>
<organism evidence="10 11">
    <name type="scientific">Desulfacinum infernum DSM 9756</name>
    <dbReference type="NCBI Taxonomy" id="1121391"/>
    <lineage>
        <taxon>Bacteria</taxon>
        <taxon>Pseudomonadati</taxon>
        <taxon>Thermodesulfobacteriota</taxon>
        <taxon>Syntrophobacteria</taxon>
        <taxon>Syntrophobacterales</taxon>
        <taxon>Syntrophobacteraceae</taxon>
        <taxon>Desulfacinum</taxon>
    </lineage>
</organism>
<dbReference type="InterPro" id="IPR011006">
    <property type="entry name" value="CheY-like_superfamily"/>
</dbReference>
<comment type="subcellular location">
    <subcellularLocation>
        <location evidence="5">Cytoplasm</location>
    </subcellularLocation>
</comment>
<keyword evidence="5 7" id="KW-0597">Phosphoprotein</keyword>
<evidence type="ECO:0000259" key="9">
    <source>
        <dbReference type="PROSITE" id="PS50122"/>
    </source>
</evidence>
<dbReference type="GO" id="GO:0005737">
    <property type="term" value="C:cytoplasm"/>
    <property type="evidence" value="ECO:0007669"/>
    <property type="project" value="UniProtKB-SubCell"/>
</dbReference>
<feature type="domain" description="Response regulatory" evidence="8">
    <location>
        <begin position="6"/>
        <end position="124"/>
    </location>
</feature>
<dbReference type="GO" id="GO:0008984">
    <property type="term" value="F:protein-glutamate methylesterase activity"/>
    <property type="evidence" value="ECO:0007669"/>
    <property type="project" value="UniProtKB-UniRule"/>
</dbReference>
<dbReference type="SUPFAM" id="SSF52172">
    <property type="entry name" value="CheY-like"/>
    <property type="match status" value="1"/>
</dbReference>
<name>A0A1M5FRR1_9BACT</name>
<comment type="domain">
    <text evidence="5">Contains a C-terminal catalytic domain, and an N-terminal region which modulates catalytic activity.</text>
</comment>
<evidence type="ECO:0000256" key="7">
    <source>
        <dbReference type="PROSITE-ProRule" id="PRU00169"/>
    </source>
</evidence>
<dbReference type="STRING" id="1121391.SAMN02745206_02957"/>
<proteinExistence type="inferred from homology"/>